<keyword evidence="3" id="KW-1185">Reference proteome</keyword>
<feature type="transmembrane region" description="Helical" evidence="1">
    <location>
        <begin position="103"/>
        <end position="121"/>
    </location>
</feature>
<keyword evidence="1" id="KW-1133">Transmembrane helix</keyword>
<keyword evidence="1" id="KW-0472">Membrane</keyword>
<sequence>MTEKKNSISAVWDKLGLSLSSLCAIHCLFVPVVIALLPLSPVALTIEHWLHPVFAVLIAPTIFYAVRRSHFNRHIVLLLSIGFILIIAGWLIGDYWLGHEFETASTLIGSIFLIAGHWKNYRHHQTCNNDLHHHHPLEESLFNREELNETT</sequence>
<feature type="transmembrane region" description="Helical" evidence="1">
    <location>
        <begin position="15"/>
        <end position="37"/>
    </location>
</feature>
<feature type="transmembrane region" description="Helical" evidence="1">
    <location>
        <begin position="75"/>
        <end position="97"/>
    </location>
</feature>
<dbReference type="InterPro" id="IPR004891">
    <property type="entry name" value="Mercury-R_MerC"/>
</dbReference>
<dbReference type="RefSeq" id="WP_390301612.1">
    <property type="nucleotide sequence ID" value="NZ_JBHULI010000024.1"/>
</dbReference>
<dbReference type="Proteomes" id="UP001597460">
    <property type="component" value="Unassembled WGS sequence"/>
</dbReference>
<proteinExistence type="predicted"/>
<dbReference type="EMBL" id="JBHULI010000024">
    <property type="protein sequence ID" value="MFD2532706.1"/>
    <property type="molecule type" value="Genomic_DNA"/>
</dbReference>
<evidence type="ECO:0000313" key="3">
    <source>
        <dbReference type="Proteomes" id="UP001597460"/>
    </source>
</evidence>
<evidence type="ECO:0000256" key="1">
    <source>
        <dbReference type="SAM" id="Phobius"/>
    </source>
</evidence>
<comment type="caution">
    <text evidence="2">The sequence shown here is derived from an EMBL/GenBank/DDBJ whole genome shotgun (WGS) entry which is preliminary data.</text>
</comment>
<gene>
    <name evidence="2" type="ORF">ACFSVN_09640</name>
</gene>
<accession>A0ABW5JKV4</accession>
<dbReference type="Pfam" id="PF03203">
    <property type="entry name" value="MerC"/>
    <property type="match status" value="1"/>
</dbReference>
<keyword evidence="1" id="KW-0812">Transmembrane</keyword>
<name>A0ABW5JKV4_9BACT</name>
<reference evidence="3" key="1">
    <citation type="journal article" date="2019" name="Int. J. Syst. Evol. Microbiol.">
        <title>The Global Catalogue of Microorganisms (GCM) 10K type strain sequencing project: providing services to taxonomists for standard genome sequencing and annotation.</title>
        <authorList>
            <consortium name="The Broad Institute Genomics Platform"/>
            <consortium name="The Broad Institute Genome Sequencing Center for Infectious Disease"/>
            <person name="Wu L."/>
            <person name="Ma J."/>
        </authorList>
    </citation>
    <scope>NUCLEOTIDE SEQUENCE [LARGE SCALE GENOMIC DNA]</scope>
    <source>
        <strain evidence="3">KCTC 52042</strain>
    </source>
</reference>
<protein>
    <submittedName>
        <fullName evidence="2">MerC domain-containing protein</fullName>
    </submittedName>
</protein>
<evidence type="ECO:0000313" key="2">
    <source>
        <dbReference type="EMBL" id="MFD2532706.1"/>
    </source>
</evidence>
<feature type="transmembrane region" description="Helical" evidence="1">
    <location>
        <begin position="49"/>
        <end position="66"/>
    </location>
</feature>
<organism evidence="2 3">
    <name type="scientific">Gracilimonas halophila</name>
    <dbReference type="NCBI Taxonomy" id="1834464"/>
    <lineage>
        <taxon>Bacteria</taxon>
        <taxon>Pseudomonadati</taxon>
        <taxon>Balneolota</taxon>
        <taxon>Balneolia</taxon>
        <taxon>Balneolales</taxon>
        <taxon>Balneolaceae</taxon>
        <taxon>Gracilimonas</taxon>
    </lineage>
</organism>